<keyword evidence="4" id="KW-1185">Reference proteome</keyword>
<dbReference type="RefSeq" id="WP_144228757.1">
    <property type="nucleotide sequence ID" value="NZ_CBCRVV010000021.1"/>
</dbReference>
<dbReference type="PANTHER" id="PTHR43319">
    <property type="entry name" value="BETA-LACTAMASE-RELATED"/>
    <property type="match status" value="1"/>
</dbReference>
<reference evidence="3 4" key="1">
    <citation type="submission" date="2019-07" db="EMBL/GenBank/DDBJ databases">
        <title>Description of 53C-WASEF.</title>
        <authorList>
            <person name="Pitt A."/>
            <person name="Hahn M.W."/>
        </authorList>
    </citation>
    <scope>NUCLEOTIDE SEQUENCE [LARGE SCALE GENOMIC DNA]</scope>
    <source>
        <strain evidence="3 4">53C-WASEF</strain>
    </source>
</reference>
<evidence type="ECO:0000313" key="4">
    <source>
        <dbReference type="Proteomes" id="UP000315648"/>
    </source>
</evidence>
<dbReference type="InterPro" id="IPR012338">
    <property type="entry name" value="Beta-lactam/transpept-like"/>
</dbReference>
<sequence>MSSPQTRIESLLRELVADGSERGLQVAVYHRGRLVVDAVAGVMSRAPDAPSVTADTLFPVFSTGKGVTATAAHLLVERGLTTYETPVAAVWPEFAAHGKGGITLRHLLDHTAGLSAVPAEIDHEQSLDWDQVCAALAAARPATAPGTHLAYHAMTYGWLVGEFIRRVDGRSFPRFVREEISGPLGIDDGMYFGLPDSESPHVATLEQQPPASAEPPPPPSPTVPQWRGLLHNWMNQPDVRRACMPASNGIMNARAIARHYAALLPGGVDGVELLPPARIREATTLQLPRPEIPPGNVFLFTLGYMQGGPAIDIGPEESAFGHGGYGGSQGYANPARGFAVGITKNRFRDGDTTPARILSTLIDCIAL</sequence>
<name>A0A556QP42_9BACT</name>
<dbReference type="InterPro" id="IPR052907">
    <property type="entry name" value="Beta-lactamase/esterase"/>
</dbReference>
<organism evidence="3 4">
    <name type="scientific">Rariglobus hedericola</name>
    <dbReference type="NCBI Taxonomy" id="2597822"/>
    <lineage>
        <taxon>Bacteria</taxon>
        <taxon>Pseudomonadati</taxon>
        <taxon>Verrucomicrobiota</taxon>
        <taxon>Opitutia</taxon>
        <taxon>Opitutales</taxon>
        <taxon>Opitutaceae</taxon>
        <taxon>Rariglobus</taxon>
    </lineage>
</organism>
<dbReference type="Proteomes" id="UP000315648">
    <property type="component" value="Unassembled WGS sequence"/>
</dbReference>
<evidence type="ECO:0000313" key="3">
    <source>
        <dbReference type="EMBL" id="TSJ78416.1"/>
    </source>
</evidence>
<evidence type="ECO:0000256" key="1">
    <source>
        <dbReference type="SAM" id="MobiDB-lite"/>
    </source>
</evidence>
<feature type="compositionally biased region" description="Pro residues" evidence="1">
    <location>
        <begin position="212"/>
        <end position="222"/>
    </location>
</feature>
<dbReference type="Gene3D" id="3.40.710.10">
    <property type="entry name" value="DD-peptidase/beta-lactamase superfamily"/>
    <property type="match status" value="1"/>
</dbReference>
<protein>
    <submittedName>
        <fullName evidence="3">Beta-lactamase family protein</fullName>
    </submittedName>
</protein>
<accession>A0A556QP42</accession>
<dbReference type="PANTHER" id="PTHR43319:SF3">
    <property type="entry name" value="BETA-LACTAMASE-RELATED DOMAIN-CONTAINING PROTEIN"/>
    <property type="match status" value="1"/>
</dbReference>
<dbReference type="Pfam" id="PF00144">
    <property type="entry name" value="Beta-lactamase"/>
    <property type="match status" value="1"/>
</dbReference>
<dbReference type="EMBL" id="VMBG01000001">
    <property type="protein sequence ID" value="TSJ78416.1"/>
    <property type="molecule type" value="Genomic_DNA"/>
</dbReference>
<dbReference type="AlphaFoldDB" id="A0A556QP42"/>
<dbReference type="InterPro" id="IPR001466">
    <property type="entry name" value="Beta-lactam-related"/>
</dbReference>
<evidence type="ECO:0000259" key="2">
    <source>
        <dbReference type="Pfam" id="PF00144"/>
    </source>
</evidence>
<comment type="caution">
    <text evidence="3">The sequence shown here is derived from an EMBL/GenBank/DDBJ whole genome shotgun (WGS) entry which is preliminary data.</text>
</comment>
<feature type="region of interest" description="Disordered" evidence="1">
    <location>
        <begin position="197"/>
        <end position="225"/>
    </location>
</feature>
<feature type="domain" description="Beta-lactamase-related" evidence="2">
    <location>
        <begin position="9"/>
        <end position="350"/>
    </location>
</feature>
<dbReference type="OrthoDB" id="9770183at2"/>
<proteinExistence type="predicted"/>
<dbReference type="SUPFAM" id="SSF56601">
    <property type="entry name" value="beta-lactamase/transpeptidase-like"/>
    <property type="match status" value="1"/>
</dbReference>
<gene>
    <name evidence="3" type="ORF">FPL22_03715</name>
</gene>